<dbReference type="PROSITE" id="PS51257">
    <property type="entry name" value="PROKAR_LIPOPROTEIN"/>
    <property type="match status" value="1"/>
</dbReference>
<dbReference type="EMBL" id="JAEUGD010000065">
    <property type="protein sequence ID" value="MBL6448806.1"/>
    <property type="molecule type" value="Genomic_DNA"/>
</dbReference>
<gene>
    <name evidence="2" type="ORF">JMN32_21015</name>
</gene>
<dbReference type="AlphaFoldDB" id="A0A937G243"/>
<feature type="signal peptide" evidence="1">
    <location>
        <begin position="1"/>
        <end position="21"/>
    </location>
</feature>
<feature type="chain" id="PRO_5037712291" evidence="1">
    <location>
        <begin position="22"/>
        <end position="168"/>
    </location>
</feature>
<evidence type="ECO:0000313" key="3">
    <source>
        <dbReference type="Proteomes" id="UP000614216"/>
    </source>
</evidence>
<protein>
    <submittedName>
        <fullName evidence="2">Uncharacterized protein</fullName>
    </submittedName>
</protein>
<sequence>MKGVVINILCLLILISCNAQDGGEAVSNKCLEIKIPPNWQVDAFDKSSEKFLLVISEKEREIDRMARMEIFKIEANENEELEVAFDRLTSWNVAVDSVFEKSTISTNNLGVGFCVLGHVFFQPNRVIKAYYFSDRDSIIIIYSEYPVEESLRQEQICDNIIKTLVSKC</sequence>
<comment type="caution">
    <text evidence="2">The sequence shown here is derived from an EMBL/GenBank/DDBJ whole genome shotgun (WGS) entry which is preliminary data.</text>
</comment>
<keyword evidence="3" id="KW-1185">Reference proteome</keyword>
<accession>A0A937G243</accession>
<dbReference type="Proteomes" id="UP000614216">
    <property type="component" value="Unassembled WGS sequence"/>
</dbReference>
<name>A0A937G243_9BACT</name>
<keyword evidence="1" id="KW-0732">Signal</keyword>
<evidence type="ECO:0000256" key="1">
    <source>
        <dbReference type="SAM" id="SignalP"/>
    </source>
</evidence>
<reference evidence="2" key="1">
    <citation type="submission" date="2021-01" db="EMBL/GenBank/DDBJ databases">
        <title>Fulvivirga kasyanovii gen. nov., sp nov., a novel member of the phylum Bacteroidetes isolated from seawater in a mussel farm.</title>
        <authorList>
            <person name="Zhao L.-H."/>
            <person name="Wang Z.-J."/>
        </authorList>
    </citation>
    <scope>NUCLEOTIDE SEQUENCE</scope>
    <source>
        <strain evidence="2">29W222</strain>
    </source>
</reference>
<dbReference type="RefSeq" id="WP_202858345.1">
    <property type="nucleotide sequence ID" value="NZ_JAEUGD010000065.1"/>
</dbReference>
<evidence type="ECO:0000313" key="2">
    <source>
        <dbReference type="EMBL" id="MBL6448806.1"/>
    </source>
</evidence>
<proteinExistence type="predicted"/>
<organism evidence="2 3">
    <name type="scientific">Fulvivirga marina</name>
    <dbReference type="NCBI Taxonomy" id="2494733"/>
    <lineage>
        <taxon>Bacteria</taxon>
        <taxon>Pseudomonadati</taxon>
        <taxon>Bacteroidota</taxon>
        <taxon>Cytophagia</taxon>
        <taxon>Cytophagales</taxon>
        <taxon>Fulvivirgaceae</taxon>
        <taxon>Fulvivirga</taxon>
    </lineage>
</organism>